<reference evidence="5" key="1">
    <citation type="journal article" date="2019" name="Int. J. Syst. Evol. Microbiol.">
        <title>The Global Catalogue of Microorganisms (GCM) 10K type strain sequencing project: providing services to taxonomists for standard genome sequencing and annotation.</title>
        <authorList>
            <consortium name="The Broad Institute Genomics Platform"/>
            <consortium name="The Broad Institute Genome Sequencing Center for Infectious Disease"/>
            <person name="Wu L."/>
            <person name="Ma J."/>
        </authorList>
    </citation>
    <scope>NUCLEOTIDE SEQUENCE [LARGE SCALE GENOMIC DNA]</scope>
    <source>
        <strain evidence="5">CGMCC 1.12479</strain>
    </source>
</reference>
<dbReference type="InterPro" id="IPR011006">
    <property type="entry name" value="CheY-like_superfamily"/>
</dbReference>
<protein>
    <recommendedName>
        <fullName evidence="6">Two component transcriptional regulator, LytTR family</fullName>
    </recommendedName>
</protein>
<dbReference type="PROSITE" id="PS50110">
    <property type="entry name" value="RESPONSE_REGULATORY"/>
    <property type="match status" value="1"/>
</dbReference>
<dbReference type="Proteomes" id="UP000635885">
    <property type="component" value="Unassembled WGS sequence"/>
</dbReference>
<dbReference type="Pfam" id="PF00072">
    <property type="entry name" value="Response_reg"/>
    <property type="match status" value="1"/>
</dbReference>
<dbReference type="PANTHER" id="PTHR37299:SF1">
    <property type="entry name" value="STAGE 0 SPORULATION PROTEIN A HOMOLOG"/>
    <property type="match status" value="1"/>
</dbReference>
<evidence type="ECO:0008006" key="6">
    <source>
        <dbReference type="Google" id="ProtNLM"/>
    </source>
</evidence>
<feature type="modified residue" description="4-aspartylphosphate" evidence="1">
    <location>
        <position position="55"/>
    </location>
</feature>
<dbReference type="Pfam" id="PF04397">
    <property type="entry name" value="LytTR"/>
    <property type="match status" value="1"/>
</dbReference>
<accession>A0ABQ1MN32</accession>
<gene>
    <name evidence="4" type="ORF">GCM10010993_22150</name>
</gene>
<evidence type="ECO:0000313" key="4">
    <source>
        <dbReference type="EMBL" id="GGC43226.1"/>
    </source>
</evidence>
<name>A0ABQ1MN32_9BACT</name>
<dbReference type="InterPro" id="IPR001789">
    <property type="entry name" value="Sig_transdc_resp-reg_receiver"/>
</dbReference>
<dbReference type="CDD" id="cd17534">
    <property type="entry name" value="REC_DC-like"/>
    <property type="match status" value="1"/>
</dbReference>
<dbReference type="RefSeq" id="WP_188442830.1">
    <property type="nucleotide sequence ID" value="NZ_BMFD01000007.1"/>
</dbReference>
<dbReference type="Gene3D" id="2.40.50.1020">
    <property type="entry name" value="LytTr DNA-binding domain"/>
    <property type="match status" value="1"/>
</dbReference>
<proteinExistence type="predicted"/>
<feature type="domain" description="Response regulatory" evidence="2">
    <location>
        <begin position="5"/>
        <end position="120"/>
    </location>
</feature>
<dbReference type="InterPro" id="IPR046947">
    <property type="entry name" value="LytR-like"/>
</dbReference>
<evidence type="ECO:0000313" key="5">
    <source>
        <dbReference type="Proteomes" id="UP000635885"/>
    </source>
</evidence>
<organism evidence="4 5">
    <name type="scientific">Belliella aquatica</name>
    <dbReference type="NCBI Taxonomy" id="1323734"/>
    <lineage>
        <taxon>Bacteria</taxon>
        <taxon>Pseudomonadati</taxon>
        <taxon>Bacteroidota</taxon>
        <taxon>Cytophagia</taxon>
        <taxon>Cytophagales</taxon>
        <taxon>Cyclobacteriaceae</taxon>
        <taxon>Belliella</taxon>
    </lineage>
</organism>
<keyword evidence="1" id="KW-0597">Phosphoprotein</keyword>
<dbReference type="Gene3D" id="3.40.50.2300">
    <property type="match status" value="1"/>
</dbReference>
<feature type="domain" description="HTH LytTR-type" evidence="3">
    <location>
        <begin position="144"/>
        <end position="242"/>
    </location>
</feature>
<dbReference type="PROSITE" id="PS50930">
    <property type="entry name" value="HTH_LYTTR"/>
    <property type="match status" value="1"/>
</dbReference>
<keyword evidence="5" id="KW-1185">Reference proteome</keyword>
<sequence length="243" mass="27747">MNKLKILIVEDELVIAEDLKDILEDLGYEVCGIAISAREALALIEECNPDLALLDIQIKGGKDGIELAAEINENYHLPFIIVSSYSDRQTLNRAKEVHPFGYLVKPYNEKDILAAIEMAMANYAKEQAKKSEDKSEEFVLKDSLFIRTNGMLVKLKLADIIYFEADANYTHVFTKDKKFVIRSILKELEAKLDPNRFVRVHKSYLINLEEIEGIQAEAVHIAGKEIPISRNQYSWLLHQIKLL</sequence>
<dbReference type="PANTHER" id="PTHR37299">
    <property type="entry name" value="TRANSCRIPTIONAL REGULATOR-RELATED"/>
    <property type="match status" value="1"/>
</dbReference>
<comment type="caution">
    <text evidence="4">The sequence shown here is derived from an EMBL/GenBank/DDBJ whole genome shotgun (WGS) entry which is preliminary data.</text>
</comment>
<dbReference type="EMBL" id="BMFD01000007">
    <property type="protein sequence ID" value="GGC43226.1"/>
    <property type="molecule type" value="Genomic_DNA"/>
</dbReference>
<evidence type="ECO:0000259" key="2">
    <source>
        <dbReference type="PROSITE" id="PS50110"/>
    </source>
</evidence>
<dbReference type="SMART" id="SM00448">
    <property type="entry name" value="REC"/>
    <property type="match status" value="1"/>
</dbReference>
<dbReference type="InterPro" id="IPR007492">
    <property type="entry name" value="LytTR_DNA-bd_dom"/>
</dbReference>
<dbReference type="SMART" id="SM00850">
    <property type="entry name" value="LytTR"/>
    <property type="match status" value="1"/>
</dbReference>
<evidence type="ECO:0000259" key="3">
    <source>
        <dbReference type="PROSITE" id="PS50930"/>
    </source>
</evidence>
<evidence type="ECO:0000256" key="1">
    <source>
        <dbReference type="PROSITE-ProRule" id="PRU00169"/>
    </source>
</evidence>
<dbReference type="SUPFAM" id="SSF52172">
    <property type="entry name" value="CheY-like"/>
    <property type="match status" value="1"/>
</dbReference>